<dbReference type="GO" id="GO:0008299">
    <property type="term" value="P:isoprenoid biosynthetic process"/>
    <property type="evidence" value="ECO:0007669"/>
    <property type="project" value="UniProtKB-KW"/>
</dbReference>
<evidence type="ECO:0000256" key="2">
    <source>
        <dbReference type="ARBA" id="ARBA00006706"/>
    </source>
</evidence>
<dbReference type="AlphaFoldDB" id="A0A075AHG7"/>
<dbReference type="GO" id="GO:1990234">
    <property type="term" value="C:transferase complex"/>
    <property type="evidence" value="ECO:0007669"/>
    <property type="project" value="TreeGrafter"/>
</dbReference>
<keyword evidence="3 7" id="KW-0808">Transferase</keyword>
<dbReference type="CDD" id="cd00685">
    <property type="entry name" value="Trans_IPPS_HT"/>
    <property type="match status" value="1"/>
</dbReference>
<evidence type="ECO:0000256" key="5">
    <source>
        <dbReference type="ARBA" id="ARBA00022842"/>
    </source>
</evidence>
<dbReference type="SFLD" id="SFLDS00005">
    <property type="entry name" value="Isoprenoid_Synthase_Type_I"/>
    <property type="match status" value="1"/>
</dbReference>
<evidence type="ECO:0000256" key="1">
    <source>
        <dbReference type="ARBA" id="ARBA00001946"/>
    </source>
</evidence>
<evidence type="ECO:0000256" key="6">
    <source>
        <dbReference type="ARBA" id="ARBA00023229"/>
    </source>
</evidence>
<comment type="similarity">
    <text evidence="2 7">Belongs to the FPP/GGPP synthase family.</text>
</comment>
<name>A0A075AHG7_OPIVI</name>
<evidence type="ECO:0000256" key="4">
    <source>
        <dbReference type="ARBA" id="ARBA00022723"/>
    </source>
</evidence>
<proteinExistence type="inferred from homology"/>
<dbReference type="Gene3D" id="1.10.600.10">
    <property type="entry name" value="Farnesyl Diphosphate Synthase"/>
    <property type="match status" value="1"/>
</dbReference>
<dbReference type="PROSITE" id="PS00723">
    <property type="entry name" value="POLYPRENYL_SYNTHASE_1"/>
    <property type="match status" value="1"/>
</dbReference>
<dbReference type="CTD" id="20317833"/>
<dbReference type="GO" id="GO:0005739">
    <property type="term" value="C:mitochondrion"/>
    <property type="evidence" value="ECO:0007669"/>
    <property type="project" value="TreeGrafter"/>
</dbReference>
<dbReference type="PANTHER" id="PTHR12001">
    <property type="entry name" value="GERANYLGERANYL PYROPHOSPHATE SYNTHASE"/>
    <property type="match status" value="1"/>
</dbReference>
<dbReference type="Pfam" id="PF00348">
    <property type="entry name" value="polyprenyl_synt"/>
    <property type="match status" value="1"/>
</dbReference>
<evidence type="ECO:0000313" key="9">
    <source>
        <dbReference type="Proteomes" id="UP000054324"/>
    </source>
</evidence>
<accession>A0A075AHG7</accession>
<reference evidence="8 9" key="1">
    <citation type="submission" date="2013-11" db="EMBL/GenBank/DDBJ databases">
        <title>Opisthorchis viverrini - life in the bile duct.</title>
        <authorList>
            <person name="Young N.D."/>
            <person name="Nagarajan N."/>
            <person name="Lin S.J."/>
            <person name="Korhonen P.K."/>
            <person name="Jex A.R."/>
            <person name="Hall R.S."/>
            <person name="Safavi-Hemami H."/>
            <person name="Kaewkong W."/>
            <person name="Bertrand D."/>
            <person name="Gao S."/>
            <person name="Seet Q."/>
            <person name="Wongkham S."/>
            <person name="Teh B.T."/>
            <person name="Wongkham C."/>
            <person name="Intapan P.M."/>
            <person name="Maleewong W."/>
            <person name="Yang X."/>
            <person name="Hu M."/>
            <person name="Wang Z."/>
            <person name="Hofmann A."/>
            <person name="Sternberg P.W."/>
            <person name="Tan P."/>
            <person name="Wang J."/>
            <person name="Gasser R.B."/>
        </authorList>
    </citation>
    <scope>NUCLEOTIDE SEQUENCE [LARGE SCALE GENOMIC DNA]</scope>
</reference>
<dbReference type="OrthoDB" id="9927103at2759"/>
<sequence length="410" mass="45275">MGRTLRRTVQLASYNTTSGGAPFGSAGADSQRIPPWYVAYLSYLPLQRHSYPSVFLSRQPDTDSSPILNNALIDTQTLVSDVKQALVPVPASFCDLVRYQFDAGGKLLRPLLVTLVAACANIHANSPGEISFEDDPLFGLYRNRKLGHTVSPSQHRIAMITEMIHTASLIHDDLLDSANLRRGKKTVYKRFGHKEAILGGDFVLTHSSRLLAEIGDTEIIVVLSQVIADLIHGELLQLTTEADDTRRFQAYLDKTYRKTASLMANSCKAAVMLTRPKLSPELVDCVYEFGRHFGMAFQLIDDVLDFVADEKNLGKPGGGADLQTGVATGPVLFAAQSFPELDEILLRQFGLEGDKERALELVEKSDGIGQTRMLAEFHFQAAQRCLTRFRDSPSRKALLHVAAKCLQRTN</sequence>
<gene>
    <name evidence="8" type="ORF">T265_03646</name>
</gene>
<dbReference type="KEGG" id="ovi:T265_03646"/>
<dbReference type="STRING" id="6198.A0A075AHG7"/>
<keyword evidence="6" id="KW-0414">Isoprene biosynthesis</keyword>
<dbReference type="GO" id="GO:0006744">
    <property type="term" value="P:ubiquinone biosynthetic process"/>
    <property type="evidence" value="ECO:0007669"/>
    <property type="project" value="TreeGrafter"/>
</dbReference>
<evidence type="ECO:0000313" key="8">
    <source>
        <dbReference type="EMBL" id="KER29854.1"/>
    </source>
</evidence>
<dbReference type="InterPro" id="IPR000092">
    <property type="entry name" value="Polyprenyl_synt"/>
</dbReference>
<dbReference type="RefSeq" id="XP_009166445.1">
    <property type="nucleotide sequence ID" value="XM_009168181.1"/>
</dbReference>
<dbReference type="PANTHER" id="PTHR12001:SF69">
    <property type="entry name" value="ALL TRANS-POLYPRENYL-DIPHOSPHATE SYNTHASE PDSS1"/>
    <property type="match status" value="1"/>
</dbReference>
<dbReference type="GO" id="GO:0004659">
    <property type="term" value="F:prenyltransferase activity"/>
    <property type="evidence" value="ECO:0007669"/>
    <property type="project" value="InterPro"/>
</dbReference>
<keyword evidence="9" id="KW-1185">Reference proteome</keyword>
<dbReference type="SUPFAM" id="SSF48576">
    <property type="entry name" value="Terpenoid synthases"/>
    <property type="match status" value="1"/>
</dbReference>
<dbReference type="PROSITE" id="PS00444">
    <property type="entry name" value="POLYPRENYL_SYNTHASE_2"/>
    <property type="match status" value="1"/>
</dbReference>
<evidence type="ECO:0000256" key="3">
    <source>
        <dbReference type="ARBA" id="ARBA00022679"/>
    </source>
</evidence>
<evidence type="ECO:0008006" key="10">
    <source>
        <dbReference type="Google" id="ProtNLM"/>
    </source>
</evidence>
<comment type="cofactor">
    <cofactor evidence="1">
        <name>Mg(2+)</name>
        <dbReference type="ChEBI" id="CHEBI:18420"/>
    </cofactor>
</comment>
<dbReference type="InterPro" id="IPR008949">
    <property type="entry name" value="Isoprenoid_synthase_dom_sf"/>
</dbReference>
<protein>
    <recommendedName>
        <fullName evidence="10">Polyprenyl synthetase</fullName>
    </recommendedName>
</protein>
<dbReference type="GeneID" id="20317833"/>
<dbReference type="Proteomes" id="UP000054324">
    <property type="component" value="Unassembled WGS sequence"/>
</dbReference>
<dbReference type="GO" id="GO:0046872">
    <property type="term" value="F:metal ion binding"/>
    <property type="evidence" value="ECO:0007669"/>
    <property type="project" value="UniProtKB-KW"/>
</dbReference>
<evidence type="ECO:0000256" key="7">
    <source>
        <dbReference type="RuleBase" id="RU004466"/>
    </source>
</evidence>
<keyword evidence="4" id="KW-0479">Metal-binding</keyword>
<organism evidence="8 9">
    <name type="scientific">Opisthorchis viverrini</name>
    <name type="common">Southeast Asian liver fluke</name>
    <dbReference type="NCBI Taxonomy" id="6198"/>
    <lineage>
        <taxon>Eukaryota</taxon>
        <taxon>Metazoa</taxon>
        <taxon>Spiralia</taxon>
        <taxon>Lophotrochozoa</taxon>
        <taxon>Platyhelminthes</taxon>
        <taxon>Trematoda</taxon>
        <taxon>Digenea</taxon>
        <taxon>Opisthorchiida</taxon>
        <taxon>Opisthorchiata</taxon>
        <taxon>Opisthorchiidae</taxon>
        <taxon>Opisthorchis</taxon>
    </lineage>
</organism>
<dbReference type="EMBL" id="KL596671">
    <property type="protein sequence ID" value="KER29854.1"/>
    <property type="molecule type" value="Genomic_DNA"/>
</dbReference>
<dbReference type="InterPro" id="IPR033749">
    <property type="entry name" value="Polyprenyl_synt_CS"/>
</dbReference>
<keyword evidence="5" id="KW-0460">Magnesium</keyword>